<accession>A0ABW6R5P8</accession>
<protein>
    <submittedName>
        <fullName evidence="1">Uncharacterized protein</fullName>
    </submittedName>
</protein>
<name>A0ABW6R5P8_9NOCA</name>
<proteinExistence type="predicted"/>
<comment type="caution">
    <text evidence="1">The sequence shown here is derived from an EMBL/GenBank/DDBJ whole genome shotgun (WGS) entry which is preliminary data.</text>
</comment>
<sequence length="67" mass="7348">MASNGVCADVLNLAEADVLKAFVADRFEANHRQYEWRNIVRGTVKIPNPHGTTAPVTEHDAMSVLEA</sequence>
<dbReference type="RefSeq" id="WP_387725948.1">
    <property type="nucleotide sequence ID" value="NZ_JBIAPI010000016.1"/>
</dbReference>
<evidence type="ECO:0000313" key="2">
    <source>
        <dbReference type="Proteomes" id="UP001601948"/>
    </source>
</evidence>
<dbReference type="EMBL" id="JBIAPI010000016">
    <property type="protein sequence ID" value="MFF3228836.1"/>
    <property type="molecule type" value="Genomic_DNA"/>
</dbReference>
<evidence type="ECO:0000313" key="1">
    <source>
        <dbReference type="EMBL" id="MFF3228836.1"/>
    </source>
</evidence>
<gene>
    <name evidence="1" type="ORF">ACFYV7_39005</name>
</gene>
<keyword evidence="2" id="KW-1185">Reference proteome</keyword>
<reference evidence="1 2" key="1">
    <citation type="submission" date="2024-10" db="EMBL/GenBank/DDBJ databases">
        <title>The Natural Products Discovery Center: Release of the First 8490 Sequenced Strains for Exploring Actinobacteria Biosynthetic Diversity.</title>
        <authorList>
            <person name="Kalkreuter E."/>
            <person name="Kautsar S.A."/>
            <person name="Yang D."/>
            <person name="Bader C.D."/>
            <person name="Teijaro C.N."/>
            <person name="Fluegel L."/>
            <person name="Davis C.M."/>
            <person name="Simpson J.R."/>
            <person name="Lauterbach L."/>
            <person name="Steele A.D."/>
            <person name="Gui C."/>
            <person name="Meng S."/>
            <person name="Li G."/>
            <person name="Viehrig K."/>
            <person name="Ye F."/>
            <person name="Su P."/>
            <person name="Kiefer A.F."/>
            <person name="Nichols A."/>
            <person name="Cepeda A.J."/>
            <person name="Yan W."/>
            <person name="Fan B."/>
            <person name="Jiang Y."/>
            <person name="Adhikari A."/>
            <person name="Zheng C.-J."/>
            <person name="Schuster L."/>
            <person name="Cowan T.M."/>
            <person name="Smanski M.J."/>
            <person name="Chevrette M.G."/>
            <person name="De Carvalho L.P.S."/>
            <person name="Shen B."/>
        </authorList>
    </citation>
    <scope>NUCLEOTIDE SEQUENCE [LARGE SCALE GENOMIC DNA]</scope>
    <source>
        <strain evidence="1 2">NPDC003040</strain>
    </source>
</reference>
<dbReference type="Proteomes" id="UP001601948">
    <property type="component" value="Unassembled WGS sequence"/>
</dbReference>
<organism evidence="1 2">
    <name type="scientific">Nocardia suismassiliense</name>
    <dbReference type="NCBI Taxonomy" id="2077092"/>
    <lineage>
        <taxon>Bacteria</taxon>
        <taxon>Bacillati</taxon>
        <taxon>Actinomycetota</taxon>
        <taxon>Actinomycetes</taxon>
        <taxon>Mycobacteriales</taxon>
        <taxon>Nocardiaceae</taxon>
        <taxon>Nocardia</taxon>
    </lineage>
</organism>